<evidence type="ECO:0000313" key="2">
    <source>
        <dbReference type="Proteomes" id="UP000245934"/>
    </source>
</evidence>
<proteinExistence type="predicted"/>
<dbReference type="SUPFAM" id="SSF51126">
    <property type="entry name" value="Pectin lyase-like"/>
    <property type="match status" value="1"/>
</dbReference>
<dbReference type="InterPro" id="IPR011050">
    <property type="entry name" value="Pectin_lyase_fold/virulence"/>
</dbReference>
<dbReference type="EMBL" id="QGMZ01000014">
    <property type="protein sequence ID" value="PWR74930.1"/>
    <property type="molecule type" value="Genomic_DNA"/>
</dbReference>
<dbReference type="Proteomes" id="UP000245934">
    <property type="component" value="Unassembled WGS sequence"/>
</dbReference>
<dbReference type="GeneID" id="97611198"/>
<keyword evidence="2" id="KW-1185">Reference proteome</keyword>
<name>A0A2V2N8D2_9EURY</name>
<dbReference type="AlphaFoldDB" id="A0A2V2N8D2"/>
<comment type="caution">
    <text evidence="1">The sequence shown here is derived from an EMBL/GenBank/DDBJ whole genome shotgun (WGS) entry which is preliminary data.</text>
</comment>
<dbReference type="RefSeq" id="WP_109940362.1">
    <property type="nucleotide sequence ID" value="NZ_CP176366.1"/>
</dbReference>
<sequence length="543" mass="57927">MERKIVTLMLILVFVGITATPVMGEWSLPGGYWLKYLSTEEWEVFNLTAMFETIDSLDEKTKNGIPLTPGITGKGYIFYGTGYDDGWVDIISPGVYHLTDDLHVFTSDYGIRISAPRDILLNGNTYGIINERANRSGTVGIDITKNATGATVLGFGRSDVGITGFEDGILSKASPVIISRMQLSRNDVGINSYGISSIITGNTIRKNSIGLNLSGHVGLIFGNSLDENTDGILTNGSTYIIARNHVENSGKGIETTGSSILIADNSLVGDKNGIISSGSSIDNQANLIEYTEYGINATGSSINIAGNSISMSENGIFSSGSSANIVENVLSMNKAGIISRGASTNIQMNNLSSNDVGIISTGHYAAIMNNLAHQNGIAIQATNYSVDTLQNWNYISESRDIDVAIIGDVKPEDESLSFLSSLVISDISMPDGALPGENTTLNISFTDKSDPPLSEGTKITLSPGSTIAKNMGLIEGTLKNGTVQMNPVITIPAQNGTYEYSFIPERVKIKSGNPLLVHAGPFILFTITVGDDVTLNLVRRKHL</sequence>
<evidence type="ECO:0000313" key="1">
    <source>
        <dbReference type="EMBL" id="PWR74930.1"/>
    </source>
</evidence>
<gene>
    <name evidence="1" type="ORF">DLD82_06795</name>
</gene>
<protein>
    <recommendedName>
        <fullName evidence="3">Right handed beta helix domain-containing protein</fullName>
    </recommendedName>
</protein>
<accession>A0A2V2N8D2</accession>
<organism evidence="1 2">
    <name type="scientific">Methanospirillum stamsii</name>
    <dbReference type="NCBI Taxonomy" id="1277351"/>
    <lineage>
        <taxon>Archaea</taxon>
        <taxon>Methanobacteriati</taxon>
        <taxon>Methanobacteriota</taxon>
        <taxon>Stenosarchaea group</taxon>
        <taxon>Methanomicrobia</taxon>
        <taxon>Methanomicrobiales</taxon>
        <taxon>Methanospirillaceae</taxon>
        <taxon>Methanospirillum</taxon>
    </lineage>
</organism>
<evidence type="ECO:0008006" key="3">
    <source>
        <dbReference type="Google" id="ProtNLM"/>
    </source>
</evidence>
<reference evidence="1 2" key="1">
    <citation type="submission" date="2018-05" db="EMBL/GenBank/DDBJ databases">
        <title>Draft genome of Methanospirillum stamsii Pt1.</title>
        <authorList>
            <person name="Dueholm M.S."/>
            <person name="Nielsen P.H."/>
            <person name="Bakmann L.F."/>
            <person name="Otzen D.E."/>
        </authorList>
    </citation>
    <scope>NUCLEOTIDE SEQUENCE [LARGE SCALE GENOMIC DNA]</scope>
    <source>
        <strain evidence="1 2">Pt1</strain>
    </source>
</reference>